<reference key="1">
    <citation type="submission" date="2010-11" db="EMBL/GenBank/DDBJ databases">
        <title>The complete sequence of chromosome of Isophaera pallida ATCC 43644.</title>
        <authorList>
            <consortium name="US DOE Joint Genome Institute (JGI-PGF)"/>
            <person name="Lucas S."/>
            <person name="Copeland A."/>
            <person name="Lapidus A."/>
            <person name="Bruce D."/>
            <person name="Goodwin L."/>
            <person name="Pitluck S."/>
            <person name="Kyrpides N."/>
            <person name="Mavromatis K."/>
            <person name="Pagani I."/>
            <person name="Ivanova N."/>
            <person name="Saunders E."/>
            <person name="Brettin T."/>
            <person name="Detter J.C."/>
            <person name="Han C."/>
            <person name="Tapia R."/>
            <person name="Land M."/>
            <person name="Hauser L."/>
            <person name="Markowitz V."/>
            <person name="Cheng J.-F."/>
            <person name="Hugenholtz P."/>
            <person name="Woyke T."/>
            <person name="Wu D."/>
            <person name="Eisen J.A."/>
        </authorList>
    </citation>
    <scope>NUCLEOTIDE SEQUENCE</scope>
    <source>
        <strain>ATCC 43644</strain>
    </source>
</reference>
<proteinExistence type="predicted"/>
<reference evidence="2 3" key="2">
    <citation type="journal article" date="2011" name="Stand. Genomic Sci.">
        <title>Complete genome sequence of Isosphaera pallida type strain (IS1B).</title>
        <authorList>
            <consortium name="US DOE Joint Genome Institute (JGI-PGF)"/>
            <person name="Goker M."/>
            <person name="Cleland D."/>
            <person name="Saunders E."/>
            <person name="Lapidus A."/>
            <person name="Nolan M."/>
            <person name="Lucas S."/>
            <person name="Hammon N."/>
            <person name="Deshpande S."/>
            <person name="Cheng J.F."/>
            <person name="Tapia R."/>
            <person name="Han C."/>
            <person name="Goodwin L."/>
            <person name="Pitluck S."/>
            <person name="Liolios K."/>
            <person name="Pagani I."/>
            <person name="Ivanova N."/>
            <person name="Mavromatis K."/>
            <person name="Pati A."/>
            <person name="Chen A."/>
            <person name="Palaniappan K."/>
            <person name="Land M."/>
            <person name="Hauser L."/>
            <person name="Chang Y.J."/>
            <person name="Jeffries C.D."/>
            <person name="Detter J.C."/>
            <person name="Beck B."/>
            <person name="Woyke T."/>
            <person name="Bristow J."/>
            <person name="Eisen J.A."/>
            <person name="Markowitz V."/>
            <person name="Hugenholtz P."/>
            <person name="Kyrpides N.C."/>
            <person name="Klenk H.P."/>
        </authorList>
    </citation>
    <scope>NUCLEOTIDE SEQUENCE [LARGE SCALE GENOMIC DNA]</scope>
    <source>
        <strain evidence="3">ATCC 43644 / DSM 9630 / IS1B</strain>
    </source>
</reference>
<protein>
    <submittedName>
        <fullName evidence="2">Uncharacterized protein</fullName>
    </submittedName>
</protein>
<sequence length="58" mass="6396">MRGGPSLQSHRARNRQRQRHLAPARVSNHELGEVERVTPTADTASSHSTGLRDTQHGS</sequence>
<dbReference type="InParanoid" id="E8R4Z9"/>
<evidence type="ECO:0000256" key="1">
    <source>
        <dbReference type="SAM" id="MobiDB-lite"/>
    </source>
</evidence>
<dbReference type="EMBL" id="CP002353">
    <property type="protein sequence ID" value="ADV62756.1"/>
    <property type="molecule type" value="Genomic_DNA"/>
</dbReference>
<evidence type="ECO:0000313" key="3">
    <source>
        <dbReference type="Proteomes" id="UP000008631"/>
    </source>
</evidence>
<name>E8R4Z9_ISOPI</name>
<gene>
    <name evidence="2" type="ordered locus">Isop_2177</name>
</gene>
<dbReference type="KEGG" id="ipa:Isop_2177"/>
<keyword evidence="3" id="KW-1185">Reference proteome</keyword>
<feature type="compositionally biased region" description="Basic residues" evidence="1">
    <location>
        <begin position="10"/>
        <end position="22"/>
    </location>
</feature>
<dbReference type="Proteomes" id="UP000008631">
    <property type="component" value="Chromosome"/>
</dbReference>
<accession>E8R4Z9</accession>
<dbReference type="HOGENOM" id="CLU_2973364_0_0_0"/>
<feature type="compositionally biased region" description="Polar residues" evidence="1">
    <location>
        <begin position="40"/>
        <end position="52"/>
    </location>
</feature>
<feature type="compositionally biased region" description="Basic and acidic residues" evidence="1">
    <location>
        <begin position="27"/>
        <end position="36"/>
    </location>
</feature>
<organism evidence="2 3">
    <name type="scientific">Isosphaera pallida (strain ATCC 43644 / DSM 9630 / IS1B)</name>
    <dbReference type="NCBI Taxonomy" id="575540"/>
    <lineage>
        <taxon>Bacteria</taxon>
        <taxon>Pseudomonadati</taxon>
        <taxon>Planctomycetota</taxon>
        <taxon>Planctomycetia</taxon>
        <taxon>Isosphaerales</taxon>
        <taxon>Isosphaeraceae</taxon>
        <taxon>Isosphaera</taxon>
    </lineage>
</organism>
<dbReference type="AlphaFoldDB" id="E8R4Z9"/>
<feature type="region of interest" description="Disordered" evidence="1">
    <location>
        <begin position="1"/>
        <end position="58"/>
    </location>
</feature>
<evidence type="ECO:0000313" key="2">
    <source>
        <dbReference type="EMBL" id="ADV62756.1"/>
    </source>
</evidence>